<dbReference type="InterPro" id="IPR022645">
    <property type="entry name" value="SecD/SecF_bac"/>
</dbReference>
<name>A0A543A6Q0_9ACTN</name>
<dbReference type="PANTHER" id="PTHR30081:SF8">
    <property type="entry name" value="PROTEIN TRANSLOCASE SUBUNIT SECF"/>
    <property type="match status" value="1"/>
</dbReference>
<keyword evidence="7 9" id="KW-0811">Translocation</keyword>
<comment type="similarity">
    <text evidence="9">Belongs to the SecD/SecF family. SecF subfamily.</text>
</comment>
<evidence type="ECO:0000259" key="11">
    <source>
        <dbReference type="Pfam" id="PF02355"/>
    </source>
</evidence>
<gene>
    <name evidence="9" type="primary">secF</name>
    <name evidence="12" type="ORF">FB381_2172</name>
</gene>
<keyword evidence="3 9" id="KW-1003">Cell membrane</keyword>
<dbReference type="GO" id="GO:0065002">
    <property type="term" value="P:intracellular protein transmembrane transport"/>
    <property type="evidence" value="ECO:0007669"/>
    <property type="project" value="UniProtKB-UniRule"/>
</dbReference>
<proteinExistence type="inferred from homology"/>
<dbReference type="GO" id="GO:0043952">
    <property type="term" value="P:protein transport by the Sec complex"/>
    <property type="evidence" value="ECO:0007669"/>
    <property type="project" value="UniProtKB-UniRule"/>
</dbReference>
<keyword evidence="5 9" id="KW-0653">Protein transport</keyword>
<dbReference type="AlphaFoldDB" id="A0A543A6Q0"/>
<feature type="transmembrane region" description="Helical" evidence="9">
    <location>
        <begin position="285"/>
        <end position="309"/>
    </location>
</feature>
<feature type="region of interest" description="Disordered" evidence="10">
    <location>
        <begin position="346"/>
        <end position="415"/>
    </location>
</feature>
<comment type="subunit">
    <text evidence="9">Forms a complex with SecD. Part of the essential Sec protein translocation apparatus which comprises SecA, SecYEG and auxiliary proteins SecDF. Other proteins may also be involved.</text>
</comment>
<dbReference type="InterPro" id="IPR048634">
    <property type="entry name" value="SecD_SecF_C"/>
</dbReference>
<keyword evidence="6 9" id="KW-1133">Transmembrane helix</keyword>
<comment type="function">
    <text evidence="9">Part of the Sec protein translocase complex. Interacts with the SecYEG preprotein conducting channel. SecDF uses the proton motive force (PMF) to complete protein translocation after the ATP-dependent function of SecA.</text>
</comment>
<comment type="subcellular location">
    <subcellularLocation>
        <location evidence="1 9">Cell membrane</location>
        <topology evidence="1 9">Multi-pass membrane protein</topology>
    </subcellularLocation>
</comment>
<comment type="caution">
    <text evidence="12">The sequence shown here is derived from an EMBL/GenBank/DDBJ whole genome shotgun (WGS) entry which is preliminary data.</text>
</comment>
<feature type="transmembrane region" description="Helical" evidence="9">
    <location>
        <begin position="150"/>
        <end position="169"/>
    </location>
</feature>
<feature type="compositionally biased region" description="Basic and acidic residues" evidence="10">
    <location>
        <begin position="356"/>
        <end position="368"/>
    </location>
</feature>
<evidence type="ECO:0000313" key="13">
    <source>
        <dbReference type="Proteomes" id="UP000320209"/>
    </source>
</evidence>
<dbReference type="SUPFAM" id="SSF82866">
    <property type="entry name" value="Multidrug efflux transporter AcrB transmembrane domain"/>
    <property type="match status" value="1"/>
</dbReference>
<dbReference type="HAMAP" id="MF_01464_B">
    <property type="entry name" value="SecF_B"/>
    <property type="match status" value="1"/>
</dbReference>
<feature type="transmembrane region" description="Helical" evidence="9">
    <location>
        <begin position="260"/>
        <end position="279"/>
    </location>
</feature>
<feature type="compositionally biased region" description="Basic residues" evidence="10">
    <location>
        <begin position="405"/>
        <end position="415"/>
    </location>
</feature>
<dbReference type="InterPro" id="IPR005665">
    <property type="entry name" value="SecF_bac"/>
</dbReference>
<dbReference type="NCBIfam" id="TIGR00966">
    <property type="entry name" value="transloc_SecF"/>
    <property type="match status" value="1"/>
</dbReference>
<dbReference type="InterPro" id="IPR055344">
    <property type="entry name" value="SecD_SecF_C_bact"/>
</dbReference>
<evidence type="ECO:0000256" key="6">
    <source>
        <dbReference type="ARBA" id="ARBA00022989"/>
    </source>
</evidence>
<evidence type="ECO:0000256" key="3">
    <source>
        <dbReference type="ARBA" id="ARBA00022475"/>
    </source>
</evidence>
<dbReference type="NCBIfam" id="TIGR00916">
    <property type="entry name" value="2A0604s01"/>
    <property type="match status" value="1"/>
</dbReference>
<evidence type="ECO:0000256" key="1">
    <source>
        <dbReference type="ARBA" id="ARBA00004651"/>
    </source>
</evidence>
<accession>A0A543A6Q0</accession>
<feature type="transmembrane region" description="Helical" evidence="9">
    <location>
        <begin position="176"/>
        <end position="196"/>
    </location>
</feature>
<dbReference type="OrthoDB" id="9774769at2"/>
<dbReference type="EMBL" id="VFOV01000001">
    <property type="protein sequence ID" value="TQL68283.1"/>
    <property type="molecule type" value="Genomic_DNA"/>
</dbReference>
<evidence type="ECO:0000256" key="9">
    <source>
        <dbReference type="HAMAP-Rule" id="MF_01464"/>
    </source>
</evidence>
<dbReference type="Pfam" id="PF02355">
    <property type="entry name" value="SecD_SecF_C"/>
    <property type="match status" value="1"/>
</dbReference>
<sequence>MSKMSISRLGKELYTGEKSFDFVGRRMLWYAISAVVLVAVVLGVSLQGINLGIDFTGGTRYTVSVEKADQKMADELRTAVGDTSVEAADGATVRTSGPRSIVIETKAVGNGSEGDADIMGAITKTADVAEDDVSRTGIGPSWGERVASKAGLALGIFLVGVILFIWIYFREWKMSVAAVAALLHDVVITVGVYAIVGFEVTPATVTGFLTILGYSLYDTVVVFDKVKENTRNLSRTKKTYAAAANLAVNQTLVRSINTSIIGLLPVVAILYVSTVQLGTSALKDISLVLFVGMAVGTYSSIFIATPLLVHLKSGEKAVVDAEKRAAARMKEADKYATVPVFDEGMAVSDAEEPDELRESDSDDLHEAGVSRGTGAVSNNAAMGKGRNTPAQQREVSDSGASGRPQPKRQSRSKRK</sequence>
<evidence type="ECO:0000256" key="7">
    <source>
        <dbReference type="ARBA" id="ARBA00023010"/>
    </source>
</evidence>
<evidence type="ECO:0000256" key="10">
    <source>
        <dbReference type="SAM" id="MobiDB-lite"/>
    </source>
</evidence>
<dbReference type="PRINTS" id="PR01755">
    <property type="entry name" value="SECFTRNLCASE"/>
</dbReference>
<feature type="domain" description="Protein export membrane protein SecD/SecF C-terminal" evidence="11">
    <location>
        <begin position="123"/>
        <end position="312"/>
    </location>
</feature>
<dbReference type="RefSeq" id="WP_141780301.1">
    <property type="nucleotide sequence ID" value="NZ_VFOV01000001.1"/>
</dbReference>
<keyword evidence="13" id="KW-1185">Reference proteome</keyword>
<feature type="transmembrane region" description="Helical" evidence="9">
    <location>
        <begin position="202"/>
        <end position="223"/>
    </location>
</feature>
<keyword evidence="8 9" id="KW-0472">Membrane</keyword>
<dbReference type="PANTHER" id="PTHR30081">
    <property type="entry name" value="PROTEIN-EXPORT MEMBRANE PROTEIN SEC"/>
    <property type="match status" value="1"/>
</dbReference>
<dbReference type="Gene3D" id="1.20.1640.10">
    <property type="entry name" value="Multidrug efflux transporter AcrB transmembrane domain"/>
    <property type="match status" value="1"/>
</dbReference>
<dbReference type="GO" id="GO:0006605">
    <property type="term" value="P:protein targeting"/>
    <property type="evidence" value="ECO:0007669"/>
    <property type="project" value="UniProtKB-UniRule"/>
</dbReference>
<reference evidence="12 13" key="1">
    <citation type="submission" date="2019-06" db="EMBL/GenBank/DDBJ databases">
        <title>Sequencing the genomes of 1000 actinobacteria strains.</title>
        <authorList>
            <person name="Klenk H.-P."/>
        </authorList>
    </citation>
    <scope>NUCLEOTIDE SEQUENCE [LARGE SCALE GENOMIC DNA]</scope>
    <source>
        <strain evidence="12 13">DSM 25218</strain>
    </source>
</reference>
<keyword evidence="2 9" id="KW-0813">Transport</keyword>
<dbReference type="Proteomes" id="UP000320209">
    <property type="component" value="Unassembled WGS sequence"/>
</dbReference>
<dbReference type="InterPro" id="IPR022813">
    <property type="entry name" value="SecD/SecF_arch_bac"/>
</dbReference>
<evidence type="ECO:0000256" key="2">
    <source>
        <dbReference type="ARBA" id="ARBA00022448"/>
    </source>
</evidence>
<dbReference type="GO" id="GO:0005886">
    <property type="term" value="C:plasma membrane"/>
    <property type="evidence" value="ECO:0007669"/>
    <property type="project" value="UniProtKB-SubCell"/>
</dbReference>
<dbReference type="GO" id="GO:0015450">
    <property type="term" value="F:protein-transporting ATPase activity"/>
    <property type="evidence" value="ECO:0007669"/>
    <property type="project" value="InterPro"/>
</dbReference>
<dbReference type="InterPro" id="IPR022646">
    <property type="entry name" value="SecD/SecF_CS"/>
</dbReference>
<protein>
    <recommendedName>
        <fullName evidence="9">Protein-export membrane protein SecF</fullName>
    </recommendedName>
</protein>
<evidence type="ECO:0000256" key="4">
    <source>
        <dbReference type="ARBA" id="ARBA00022692"/>
    </source>
</evidence>
<organism evidence="12 13">
    <name type="scientific">Nocardioides albertanoniae</name>
    <dbReference type="NCBI Taxonomy" id="1175486"/>
    <lineage>
        <taxon>Bacteria</taxon>
        <taxon>Bacillati</taxon>
        <taxon>Actinomycetota</taxon>
        <taxon>Actinomycetes</taxon>
        <taxon>Propionibacteriales</taxon>
        <taxon>Nocardioidaceae</taxon>
        <taxon>Nocardioides</taxon>
    </lineage>
</organism>
<evidence type="ECO:0000256" key="5">
    <source>
        <dbReference type="ARBA" id="ARBA00022927"/>
    </source>
</evidence>
<dbReference type="Pfam" id="PF07549">
    <property type="entry name" value="Sec_GG"/>
    <property type="match status" value="1"/>
</dbReference>
<evidence type="ECO:0000313" key="12">
    <source>
        <dbReference type="EMBL" id="TQL68283.1"/>
    </source>
</evidence>
<evidence type="ECO:0000256" key="8">
    <source>
        <dbReference type="ARBA" id="ARBA00023136"/>
    </source>
</evidence>
<feature type="transmembrane region" description="Helical" evidence="9">
    <location>
        <begin position="28"/>
        <end position="49"/>
    </location>
</feature>
<keyword evidence="4 9" id="KW-0812">Transmembrane</keyword>